<evidence type="ECO:0000256" key="2">
    <source>
        <dbReference type="ARBA" id="ARBA00022741"/>
    </source>
</evidence>
<keyword evidence="3" id="KW-0067">ATP-binding</keyword>
<dbReference type="Gene3D" id="3.50.7.10">
    <property type="entry name" value="GroEL"/>
    <property type="match status" value="1"/>
</dbReference>
<dbReference type="InterPro" id="IPR027413">
    <property type="entry name" value="GROEL-like_equatorial_sf"/>
</dbReference>
<name>A0AAD4SXP9_9MAGN</name>
<comment type="caution">
    <text evidence="5">The sequence shown here is derived from an EMBL/GenBank/DDBJ whole genome shotgun (WGS) entry which is preliminary data.</text>
</comment>
<dbReference type="Proteomes" id="UP001202328">
    <property type="component" value="Unassembled WGS sequence"/>
</dbReference>
<dbReference type="InterPro" id="IPR002423">
    <property type="entry name" value="Cpn60/GroEL/TCP-1"/>
</dbReference>
<keyword evidence="6" id="KW-1185">Reference proteome</keyword>
<dbReference type="Pfam" id="PF00118">
    <property type="entry name" value="Cpn60_TCP1"/>
    <property type="match status" value="1"/>
</dbReference>
<dbReference type="GO" id="GO:0140662">
    <property type="term" value="F:ATP-dependent protein folding chaperone"/>
    <property type="evidence" value="ECO:0007669"/>
    <property type="project" value="InterPro"/>
</dbReference>
<dbReference type="InterPro" id="IPR017998">
    <property type="entry name" value="Chaperone_TCP-1"/>
</dbReference>
<dbReference type="SUPFAM" id="SSF52029">
    <property type="entry name" value="GroEL apical domain-like"/>
    <property type="match status" value="1"/>
</dbReference>
<keyword evidence="2" id="KW-0547">Nucleotide-binding</keyword>
<evidence type="ECO:0000256" key="4">
    <source>
        <dbReference type="ARBA" id="ARBA00023186"/>
    </source>
</evidence>
<proteinExistence type="inferred from homology"/>
<evidence type="ECO:0000313" key="5">
    <source>
        <dbReference type="EMBL" id="KAI3928383.1"/>
    </source>
</evidence>
<dbReference type="EMBL" id="JAJJMB010007708">
    <property type="protein sequence ID" value="KAI3928383.1"/>
    <property type="molecule type" value="Genomic_DNA"/>
</dbReference>
<sequence>MPTRVSPAQIACLHFNLQKTKMQIGVQLLVHIEKLLKAGAKVVLTTKGIKDEGLRHVSKATGATAVFMFADMEGEETFDPSLHGFADEVGEQHISEMIPRAISLYHHSSEVQMTTSSTRWKEPLHDALCIVKRTLESNVVVASGGAVESALSVYLEYLATTMGSREQWAVAEFAEALLIIPKGTTRNNLEAGIIEPAMTAITILQIDDMIKLVKDDQGED</sequence>
<evidence type="ECO:0000256" key="1">
    <source>
        <dbReference type="ARBA" id="ARBA00008020"/>
    </source>
</evidence>
<keyword evidence="4" id="KW-0143">Chaperone</keyword>
<organism evidence="5 6">
    <name type="scientific">Papaver atlanticum</name>
    <dbReference type="NCBI Taxonomy" id="357466"/>
    <lineage>
        <taxon>Eukaryota</taxon>
        <taxon>Viridiplantae</taxon>
        <taxon>Streptophyta</taxon>
        <taxon>Embryophyta</taxon>
        <taxon>Tracheophyta</taxon>
        <taxon>Spermatophyta</taxon>
        <taxon>Magnoliopsida</taxon>
        <taxon>Ranunculales</taxon>
        <taxon>Papaveraceae</taxon>
        <taxon>Papaveroideae</taxon>
        <taxon>Papaver</taxon>
    </lineage>
</organism>
<evidence type="ECO:0000256" key="3">
    <source>
        <dbReference type="ARBA" id="ARBA00022840"/>
    </source>
</evidence>
<dbReference type="AlphaFoldDB" id="A0AAD4SXP9"/>
<dbReference type="GO" id="GO:0005524">
    <property type="term" value="F:ATP binding"/>
    <property type="evidence" value="ECO:0007669"/>
    <property type="project" value="UniProtKB-KW"/>
</dbReference>
<dbReference type="InterPro" id="IPR027409">
    <property type="entry name" value="GroEL-like_apical_dom_sf"/>
</dbReference>
<dbReference type="PANTHER" id="PTHR11353">
    <property type="entry name" value="CHAPERONIN"/>
    <property type="match status" value="1"/>
</dbReference>
<accession>A0AAD4SXP9</accession>
<dbReference type="Gene3D" id="1.10.560.10">
    <property type="entry name" value="GroEL-like equatorial domain"/>
    <property type="match status" value="1"/>
</dbReference>
<evidence type="ECO:0000313" key="6">
    <source>
        <dbReference type="Proteomes" id="UP001202328"/>
    </source>
</evidence>
<dbReference type="SUPFAM" id="SSF48592">
    <property type="entry name" value="GroEL equatorial domain-like"/>
    <property type="match status" value="1"/>
</dbReference>
<comment type="similarity">
    <text evidence="1">Belongs to the TCP-1 chaperonin family.</text>
</comment>
<reference evidence="5" key="1">
    <citation type="submission" date="2022-04" db="EMBL/GenBank/DDBJ databases">
        <title>A functionally conserved STORR gene fusion in Papaver species that diverged 16.8 million years ago.</title>
        <authorList>
            <person name="Catania T."/>
        </authorList>
    </citation>
    <scope>NUCLEOTIDE SEQUENCE</scope>
    <source>
        <strain evidence="5">S-188037</strain>
    </source>
</reference>
<gene>
    <name evidence="5" type="ORF">MKW98_023984</name>
</gene>
<protein>
    <submittedName>
        <fullName evidence="5">Uncharacterized protein</fullName>
    </submittedName>
</protein>